<dbReference type="HOGENOM" id="CLU_3208548_0_0_1"/>
<reference evidence="1" key="2">
    <citation type="submission" date="2018-08" db="UniProtKB">
        <authorList>
            <consortium name="EnsemblPlants"/>
        </authorList>
    </citation>
    <scope>IDENTIFICATION</scope>
    <source>
        <strain evidence="1">Yugu1</strain>
    </source>
</reference>
<proteinExistence type="predicted"/>
<organism evidence="1 2">
    <name type="scientific">Setaria italica</name>
    <name type="common">Foxtail millet</name>
    <name type="synonym">Panicum italicum</name>
    <dbReference type="NCBI Taxonomy" id="4555"/>
    <lineage>
        <taxon>Eukaryota</taxon>
        <taxon>Viridiplantae</taxon>
        <taxon>Streptophyta</taxon>
        <taxon>Embryophyta</taxon>
        <taxon>Tracheophyta</taxon>
        <taxon>Spermatophyta</taxon>
        <taxon>Magnoliopsida</taxon>
        <taxon>Liliopsida</taxon>
        <taxon>Poales</taxon>
        <taxon>Poaceae</taxon>
        <taxon>PACMAD clade</taxon>
        <taxon>Panicoideae</taxon>
        <taxon>Panicodae</taxon>
        <taxon>Paniceae</taxon>
        <taxon>Cenchrinae</taxon>
        <taxon>Setaria</taxon>
    </lineage>
</organism>
<dbReference type="InParanoid" id="K3Y3Y0"/>
<evidence type="ECO:0000313" key="1">
    <source>
        <dbReference type="EnsemblPlants" id="KQL11285"/>
    </source>
</evidence>
<sequence length="45" mass="4894">MGLSPKPDDMVYSAWWLKISGMVDIPLKPRLNSLVVLGASVFSSS</sequence>
<accession>K3Y3Y0</accession>
<dbReference type="EMBL" id="AGNK02002592">
    <property type="status" value="NOT_ANNOTATED_CDS"/>
    <property type="molecule type" value="Genomic_DNA"/>
</dbReference>
<dbReference type="EnsemblPlants" id="KQL11285">
    <property type="protein sequence ID" value="KQL11285"/>
    <property type="gene ID" value="SETIT_008918mg"/>
</dbReference>
<protein>
    <submittedName>
        <fullName evidence="1">Uncharacterized protein</fullName>
    </submittedName>
</protein>
<keyword evidence="2" id="KW-1185">Reference proteome</keyword>
<dbReference type="Proteomes" id="UP000004995">
    <property type="component" value="Unassembled WGS sequence"/>
</dbReference>
<reference evidence="2" key="1">
    <citation type="journal article" date="2012" name="Nat. Biotechnol.">
        <title>Reference genome sequence of the model plant Setaria.</title>
        <authorList>
            <person name="Bennetzen J.L."/>
            <person name="Schmutz J."/>
            <person name="Wang H."/>
            <person name="Percifield R."/>
            <person name="Hawkins J."/>
            <person name="Pontaroli A.C."/>
            <person name="Estep M."/>
            <person name="Feng L."/>
            <person name="Vaughn J.N."/>
            <person name="Grimwood J."/>
            <person name="Jenkins J."/>
            <person name="Barry K."/>
            <person name="Lindquist E."/>
            <person name="Hellsten U."/>
            <person name="Deshpande S."/>
            <person name="Wang X."/>
            <person name="Wu X."/>
            <person name="Mitros T."/>
            <person name="Triplett J."/>
            <person name="Yang X."/>
            <person name="Ye C.Y."/>
            <person name="Mauro-Herrera M."/>
            <person name="Wang L."/>
            <person name="Li P."/>
            <person name="Sharma M."/>
            <person name="Sharma R."/>
            <person name="Ronald P.C."/>
            <person name="Panaud O."/>
            <person name="Kellogg E.A."/>
            <person name="Brutnell T.P."/>
            <person name="Doust A.N."/>
            <person name="Tuskan G.A."/>
            <person name="Rokhsar D."/>
            <person name="Devos K.M."/>
        </authorList>
    </citation>
    <scope>NUCLEOTIDE SEQUENCE [LARGE SCALE GENOMIC DNA]</scope>
    <source>
        <strain evidence="2">cv. Yugu1</strain>
    </source>
</reference>
<dbReference type="Gramene" id="KQL11285">
    <property type="protein sequence ID" value="KQL11285"/>
    <property type="gene ID" value="SETIT_008918mg"/>
</dbReference>
<name>K3Y3Y0_SETIT</name>
<evidence type="ECO:0000313" key="2">
    <source>
        <dbReference type="Proteomes" id="UP000004995"/>
    </source>
</evidence>
<dbReference type="AlphaFoldDB" id="K3Y3Y0"/>